<feature type="domain" description="CRC" evidence="5">
    <location>
        <begin position="485"/>
        <end position="612"/>
    </location>
</feature>
<evidence type="ECO:0000256" key="1">
    <source>
        <dbReference type="ARBA" id="ARBA00004123"/>
    </source>
</evidence>
<dbReference type="PANTHER" id="PTHR46159:SF6">
    <property type="entry name" value="OS12G0605300 PROTEIN"/>
    <property type="match status" value="1"/>
</dbReference>
<evidence type="ECO:0000256" key="4">
    <source>
        <dbReference type="SAM" id="MobiDB-lite"/>
    </source>
</evidence>
<sequence>MTYINSFIWDCLFSQDSPVFNYISNLSPIQPVKAGPVSQGFPELASPPLVFTSPRITSLHSFGNSVYLFASEKFSQDHDNCQRNERDLGHSMKVVPEFRSPLVPSDQKTCNTEKLVSVAHCSPSGCFDDYLGDPGQSANFTHKMQSDNAPPSAKGGCLKKIGVVDGRDMGPFCSASQKGRDSAQPRSRISVKLVKNESRHMTSLSECSGALPRLLTDHISQSGDSFSEGFCLEHSKRRDSDKGEGIEEMLCLFRGMRIRGGIGIKASQLERGTLRRCLFDESQRKNSADQFGFSNPIVNAQIQESANMSYGKSGNRHMINLSKPAIDASVSPGNYPVVISKSLGIGLHLNSVVYSGSTDSAIGSQQSSMVSVEGNSSPQITNNQSDGKINASNIVGISSASREEIDQHQAHLVPAYDTTIAPDLDEQFNTAIDAKLDPCSTITNDKRKSSPDLDENDSSLGSPKKTRQASNCLTKKASTSTDDDTTKRCNCKKTKCLKLYCDCFAAGFYCGESCACQGCFNRPEYEDTVLETRQQIESRNPLAFAPKVMQTVTASPTTGKVVEKLSTPSSARHKRGCNCKKSMCLKKYCECYQANVGCSEGCRCEGCKNIYGVREGAYTYISKSETCTFSTNYMHIQFKSWKTTLDNLSFRNWSTVGCSRPGGVY</sequence>
<dbReference type="GO" id="GO:0005634">
    <property type="term" value="C:nucleus"/>
    <property type="evidence" value="ECO:0007669"/>
    <property type="project" value="UniProtKB-SubCell"/>
</dbReference>
<evidence type="ECO:0000313" key="6">
    <source>
        <dbReference type="EMBL" id="ABD83288.1"/>
    </source>
</evidence>
<reference evidence="6" key="1">
    <citation type="journal article" date="2006" name="Mol. Genet. Genomics">
        <title>A complete physical map of a wild beet (Beta procumbens) translocation in sugar beet.</title>
        <authorList>
            <person name="Schulte D."/>
            <person name="Cai D."/>
            <person name="Kleine M."/>
            <person name="Fan L."/>
            <person name="Wang S."/>
            <person name="Jung C."/>
        </authorList>
    </citation>
    <scope>NUCLEOTIDE SEQUENCE</scope>
</reference>
<proteinExistence type="inferred from homology"/>
<dbReference type="InterPro" id="IPR005172">
    <property type="entry name" value="CRC"/>
</dbReference>
<dbReference type="EMBL" id="DQ374059">
    <property type="protein sequence ID" value="ABD83288.1"/>
    <property type="molecule type" value="Genomic_DNA"/>
</dbReference>
<organism evidence="6">
    <name type="scientific">Beta vulgaris</name>
    <name type="common">Sugar beet</name>
    <dbReference type="NCBI Taxonomy" id="161934"/>
    <lineage>
        <taxon>Eukaryota</taxon>
        <taxon>Viridiplantae</taxon>
        <taxon>Streptophyta</taxon>
        <taxon>Embryophyta</taxon>
        <taxon>Tracheophyta</taxon>
        <taxon>Spermatophyta</taxon>
        <taxon>Magnoliopsida</taxon>
        <taxon>eudicotyledons</taxon>
        <taxon>Gunneridae</taxon>
        <taxon>Pentapetalae</taxon>
        <taxon>Caryophyllales</taxon>
        <taxon>Chenopodiaceae</taxon>
        <taxon>Betoideae</taxon>
        <taxon>Beta</taxon>
    </lineage>
</organism>
<dbReference type="PANTHER" id="PTHR46159">
    <property type="entry name" value="PROTEIN TESMIN/TSO1-LIKE CXC 2"/>
    <property type="match status" value="1"/>
</dbReference>
<dbReference type="AlphaFoldDB" id="Q20CD7"/>
<evidence type="ECO:0000259" key="5">
    <source>
        <dbReference type="PROSITE" id="PS51634"/>
    </source>
</evidence>
<dbReference type="Pfam" id="PF03638">
    <property type="entry name" value="TCR"/>
    <property type="match status" value="2"/>
</dbReference>
<dbReference type="InterPro" id="IPR044522">
    <property type="entry name" value="TSO1-like"/>
</dbReference>
<dbReference type="SMART" id="SM01114">
    <property type="entry name" value="CXC"/>
    <property type="match status" value="2"/>
</dbReference>
<comment type="subcellular location">
    <subcellularLocation>
        <location evidence="1">Nucleus</location>
    </subcellularLocation>
</comment>
<feature type="region of interest" description="Disordered" evidence="4">
    <location>
        <begin position="442"/>
        <end position="485"/>
    </location>
</feature>
<dbReference type="InterPro" id="IPR033467">
    <property type="entry name" value="Tesmin/TSO1-like_CXC"/>
</dbReference>
<comment type="similarity">
    <text evidence="2">Belongs to the lin-54 family.</text>
</comment>
<keyword evidence="3" id="KW-0539">Nucleus</keyword>
<dbReference type="PROSITE" id="PS51634">
    <property type="entry name" value="CRC"/>
    <property type="match status" value="1"/>
</dbReference>
<name>Q20CD7_BETVU</name>
<dbReference type="GO" id="GO:0003700">
    <property type="term" value="F:DNA-binding transcription factor activity"/>
    <property type="evidence" value="ECO:0007669"/>
    <property type="project" value="InterPro"/>
</dbReference>
<accession>Q20CD7</accession>
<evidence type="ECO:0000256" key="2">
    <source>
        <dbReference type="ARBA" id="ARBA00007267"/>
    </source>
</evidence>
<evidence type="ECO:0000256" key="3">
    <source>
        <dbReference type="ARBA" id="ARBA00023242"/>
    </source>
</evidence>
<protein>
    <submittedName>
        <fullName evidence="6">Fgenesh protein 45</fullName>
    </submittedName>
</protein>